<feature type="transmembrane region" description="Helical" evidence="6">
    <location>
        <begin position="73"/>
        <end position="94"/>
    </location>
</feature>
<organism evidence="8 9">
    <name type="scientific">Methylobacterium fujisawaense</name>
    <dbReference type="NCBI Taxonomy" id="107400"/>
    <lineage>
        <taxon>Bacteria</taxon>
        <taxon>Pseudomonadati</taxon>
        <taxon>Pseudomonadota</taxon>
        <taxon>Alphaproteobacteria</taxon>
        <taxon>Hyphomicrobiales</taxon>
        <taxon>Methylobacteriaceae</taxon>
        <taxon>Methylobacterium</taxon>
    </lineage>
</organism>
<evidence type="ECO:0000256" key="3">
    <source>
        <dbReference type="ARBA" id="ARBA00022692"/>
    </source>
</evidence>
<dbReference type="Proteomes" id="UP000565455">
    <property type="component" value="Unassembled WGS sequence"/>
</dbReference>
<reference evidence="8 9" key="1">
    <citation type="submission" date="2020-08" db="EMBL/GenBank/DDBJ databases">
        <title>Genomic Encyclopedia of Type Strains, Phase IV (KMG-IV): sequencing the most valuable type-strain genomes for metagenomic binning, comparative biology and taxonomic classification.</title>
        <authorList>
            <person name="Goeker M."/>
        </authorList>
    </citation>
    <scope>NUCLEOTIDE SEQUENCE [LARGE SCALE GENOMIC DNA]</scope>
    <source>
        <strain evidence="8 9">DSM 5686</strain>
    </source>
</reference>
<evidence type="ECO:0000256" key="1">
    <source>
        <dbReference type="ARBA" id="ARBA00004651"/>
    </source>
</evidence>
<feature type="transmembrane region" description="Helical" evidence="6">
    <location>
        <begin position="361"/>
        <end position="381"/>
    </location>
</feature>
<comment type="subcellular location">
    <subcellularLocation>
        <location evidence="1">Cell membrane</location>
        <topology evidence="1">Multi-pass membrane protein</topology>
    </subcellularLocation>
</comment>
<dbReference type="InterPro" id="IPR011701">
    <property type="entry name" value="MFS"/>
</dbReference>
<feature type="transmembrane region" description="Helical" evidence="6">
    <location>
        <begin position="191"/>
        <end position="215"/>
    </location>
</feature>
<evidence type="ECO:0000256" key="6">
    <source>
        <dbReference type="SAM" id="Phobius"/>
    </source>
</evidence>
<dbReference type="EMBL" id="JACJIM010000005">
    <property type="protein sequence ID" value="MBA9064016.1"/>
    <property type="molecule type" value="Genomic_DNA"/>
</dbReference>
<dbReference type="PANTHER" id="PTHR43124">
    <property type="entry name" value="PURINE EFFLUX PUMP PBUE"/>
    <property type="match status" value="1"/>
</dbReference>
<evidence type="ECO:0000313" key="8">
    <source>
        <dbReference type="EMBL" id="MBA9064016.1"/>
    </source>
</evidence>
<evidence type="ECO:0000256" key="2">
    <source>
        <dbReference type="ARBA" id="ARBA00022475"/>
    </source>
</evidence>
<gene>
    <name evidence="8" type="ORF">GGQ91_003417</name>
</gene>
<dbReference type="InterPro" id="IPR036259">
    <property type="entry name" value="MFS_trans_sf"/>
</dbReference>
<evidence type="ECO:0000256" key="5">
    <source>
        <dbReference type="ARBA" id="ARBA00023136"/>
    </source>
</evidence>
<dbReference type="CDD" id="cd17324">
    <property type="entry name" value="MFS_NepI_like"/>
    <property type="match status" value="1"/>
</dbReference>
<feature type="domain" description="Major facilitator superfamily (MFS) profile" evidence="7">
    <location>
        <begin position="35"/>
        <end position="410"/>
    </location>
</feature>
<feature type="transmembrane region" description="Helical" evidence="6">
    <location>
        <begin position="267"/>
        <end position="286"/>
    </location>
</feature>
<evidence type="ECO:0000256" key="4">
    <source>
        <dbReference type="ARBA" id="ARBA00022989"/>
    </source>
</evidence>
<keyword evidence="2" id="KW-1003">Cell membrane</keyword>
<dbReference type="InterPro" id="IPR050189">
    <property type="entry name" value="MFS_Efflux_Transporters"/>
</dbReference>
<evidence type="ECO:0000313" key="9">
    <source>
        <dbReference type="Proteomes" id="UP000565455"/>
    </source>
</evidence>
<dbReference type="PROSITE" id="PS50850">
    <property type="entry name" value="MFS"/>
    <property type="match status" value="1"/>
</dbReference>
<name>A0ABR6DD57_9HYPH</name>
<feature type="transmembrane region" description="Helical" evidence="6">
    <location>
        <begin position="29"/>
        <end position="53"/>
    </location>
</feature>
<keyword evidence="3 6" id="KW-0812">Transmembrane</keyword>
<dbReference type="Pfam" id="PF07690">
    <property type="entry name" value="MFS_1"/>
    <property type="match status" value="1"/>
</dbReference>
<feature type="transmembrane region" description="Helical" evidence="6">
    <location>
        <begin position="159"/>
        <end position="179"/>
    </location>
</feature>
<feature type="transmembrane region" description="Helical" evidence="6">
    <location>
        <begin position="387"/>
        <end position="406"/>
    </location>
</feature>
<feature type="transmembrane region" description="Helical" evidence="6">
    <location>
        <begin position="328"/>
        <end position="349"/>
    </location>
</feature>
<feature type="transmembrane region" description="Helical" evidence="6">
    <location>
        <begin position="236"/>
        <end position="255"/>
    </location>
</feature>
<dbReference type="PANTHER" id="PTHR43124:SF8">
    <property type="entry name" value="INNER MEMBRANE TRANSPORT PROTEIN YDHP"/>
    <property type="match status" value="1"/>
</dbReference>
<keyword evidence="5 6" id="KW-0472">Membrane</keyword>
<sequence>MRRVNGAIQSPTRCDAALHHRILPVPKDFAVLPLPILALAVASFGIGTTEFVIMGLLPEVAQSFGVTIPQAGYLVSGYAMGVVVGAPIVAIATAGLPRKTALLALMAVFLAGNLGCALAPSYALLMTARILTAFAHGAFFGIGAVVARDLVPRERRTQAVSLMFAGLTLANVLGVPLGTALGQVAGWRSTFWAVVAIGLAAGLAIQLCVPTGLPGTRGRLASEFRALGRWPVLRPMLISTLSSVSFFTVFTYITPFLTGVSGFSPRGVTGVLFSAGLGLTIGNLAGGHLADRSPMATIIGSFLGIVAALLALAAVAHDPVLTVPVMVLWSGLVFALVSPLQIWVVEAATDAPNLASTLNQGAFNLGNAVGAWIGGTALTLGASYRELPLIAAAMSLAGLGLVLTAVSRRRHEVASASVPGA</sequence>
<accession>A0ABR6DD57</accession>
<feature type="transmembrane region" description="Helical" evidence="6">
    <location>
        <begin position="101"/>
        <end position="122"/>
    </location>
</feature>
<feature type="transmembrane region" description="Helical" evidence="6">
    <location>
        <begin position="128"/>
        <end position="147"/>
    </location>
</feature>
<keyword evidence="4 6" id="KW-1133">Transmembrane helix</keyword>
<comment type="caution">
    <text evidence="8">The sequence shown here is derived from an EMBL/GenBank/DDBJ whole genome shotgun (WGS) entry which is preliminary data.</text>
</comment>
<evidence type="ECO:0000259" key="7">
    <source>
        <dbReference type="PROSITE" id="PS50850"/>
    </source>
</evidence>
<dbReference type="InterPro" id="IPR020846">
    <property type="entry name" value="MFS_dom"/>
</dbReference>
<dbReference type="Gene3D" id="1.20.1250.20">
    <property type="entry name" value="MFS general substrate transporter like domains"/>
    <property type="match status" value="2"/>
</dbReference>
<proteinExistence type="predicted"/>
<protein>
    <submittedName>
        <fullName evidence="8">DHA1 family inner membrane transport protein</fullName>
    </submittedName>
</protein>
<dbReference type="SUPFAM" id="SSF103473">
    <property type="entry name" value="MFS general substrate transporter"/>
    <property type="match status" value="1"/>
</dbReference>
<keyword evidence="9" id="KW-1185">Reference proteome</keyword>
<feature type="transmembrane region" description="Helical" evidence="6">
    <location>
        <begin position="298"/>
        <end position="316"/>
    </location>
</feature>